<reference evidence="2 3" key="1">
    <citation type="submission" date="2011-02" db="EMBL/GenBank/DDBJ databases">
        <title>The Genome Sequence of Sphaeroforma arctica JP610.</title>
        <authorList>
            <consortium name="The Broad Institute Genome Sequencing Platform"/>
            <person name="Russ C."/>
            <person name="Cuomo C."/>
            <person name="Young S.K."/>
            <person name="Zeng Q."/>
            <person name="Gargeya S."/>
            <person name="Alvarado L."/>
            <person name="Berlin A."/>
            <person name="Chapman S.B."/>
            <person name="Chen Z."/>
            <person name="Freedman E."/>
            <person name="Gellesch M."/>
            <person name="Goldberg J."/>
            <person name="Griggs A."/>
            <person name="Gujja S."/>
            <person name="Heilman E."/>
            <person name="Heiman D."/>
            <person name="Howarth C."/>
            <person name="Mehta T."/>
            <person name="Neiman D."/>
            <person name="Pearson M."/>
            <person name="Roberts A."/>
            <person name="Saif S."/>
            <person name="Shea T."/>
            <person name="Shenoy N."/>
            <person name="Sisk P."/>
            <person name="Stolte C."/>
            <person name="Sykes S."/>
            <person name="White J."/>
            <person name="Yandava C."/>
            <person name="Burger G."/>
            <person name="Gray M.W."/>
            <person name="Holland P.W.H."/>
            <person name="King N."/>
            <person name="Lang F.B.F."/>
            <person name="Roger A.J."/>
            <person name="Ruiz-Trillo I."/>
            <person name="Haas B."/>
            <person name="Nusbaum C."/>
            <person name="Birren B."/>
        </authorList>
    </citation>
    <scope>NUCLEOTIDE SEQUENCE [LARGE SCALE GENOMIC DNA]</scope>
    <source>
        <strain evidence="2 3">JP610</strain>
    </source>
</reference>
<dbReference type="EMBL" id="KQ247135">
    <property type="protein sequence ID" value="KNC72387.1"/>
    <property type="molecule type" value="Genomic_DNA"/>
</dbReference>
<feature type="region of interest" description="Disordered" evidence="1">
    <location>
        <begin position="47"/>
        <end position="118"/>
    </location>
</feature>
<sequence length="325" mass="35045">MRSVTTEIDRDAEVDLYSPRMTCVDVNVNVPTQPHEHEVQAMNTTGSLNATESAGGDTNNGRQRDDPAKTSVRIRSESYHETTRVASGNGADYMRTNGGQKHTGTGHRDEHAPADDIRGQAQDETNLRPREAQHGHRAAAAPVLRHARASDMQDTGQAQADAAHIRTHTHVHVHEHETDRSLIRRHRRDNSQTGNLEDVKTDTLGVDTHTPTHTGGCISVSAREGVLWVSCEGWMEVDGDVGKVVGRHTGGNPRRVSTEAGTQDTRVHAYGHARNRAAEAEHTEGVDSASQCQAQMRSCVLEATCDGCGVCGGAGASCAAMCDDE</sequence>
<organism evidence="2 3">
    <name type="scientific">Sphaeroforma arctica JP610</name>
    <dbReference type="NCBI Taxonomy" id="667725"/>
    <lineage>
        <taxon>Eukaryota</taxon>
        <taxon>Ichthyosporea</taxon>
        <taxon>Ichthyophonida</taxon>
        <taxon>Sphaeroforma</taxon>
    </lineage>
</organism>
<keyword evidence="3" id="KW-1185">Reference proteome</keyword>
<dbReference type="RefSeq" id="XP_014146289.1">
    <property type="nucleotide sequence ID" value="XM_014290814.1"/>
</dbReference>
<protein>
    <submittedName>
        <fullName evidence="2">Uncharacterized protein</fullName>
    </submittedName>
</protein>
<dbReference type="AlphaFoldDB" id="A0A0L0F6M3"/>
<evidence type="ECO:0000313" key="2">
    <source>
        <dbReference type="EMBL" id="KNC72387.1"/>
    </source>
</evidence>
<feature type="compositionally biased region" description="Polar residues" evidence="1">
    <location>
        <begin position="47"/>
        <end position="61"/>
    </location>
</feature>
<gene>
    <name evidence="2" type="ORF">SARC_15053</name>
</gene>
<evidence type="ECO:0000256" key="1">
    <source>
        <dbReference type="SAM" id="MobiDB-lite"/>
    </source>
</evidence>
<evidence type="ECO:0000313" key="3">
    <source>
        <dbReference type="Proteomes" id="UP000054560"/>
    </source>
</evidence>
<dbReference type="Proteomes" id="UP000054560">
    <property type="component" value="Unassembled WGS sequence"/>
</dbReference>
<feature type="compositionally biased region" description="Basic and acidic residues" evidence="1">
    <location>
        <begin position="62"/>
        <end position="83"/>
    </location>
</feature>
<name>A0A0L0F6M3_9EUKA</name>
<proteinExistence type="predicted"/>
<accession>A0A0L0F6M3</accession>
<feature type="compositionally biased region" description="Basic and acidic residues" evidence="1">
    <location>
        <begin position="106"/>
        <end position="118"/>
    </location>
</feature>
<feature type="non-terminal residue" evidence="2">
    <location>
        <position position="325"/>
    </location>
</feature>
<dbReference type="GeneID" id="25915557"/>